<keyword evidence="3" id="KW-1185">Reference proteome</keyword>
<gene>
    <name evidence="2" type="ORF">E2C01_038945</name>
</gene>
<evidence type="ECO:0000256" key="1">
    <source>
        <dbReference type="SAM" id="MobiDB-lite"/>
    </source>
</evidence>
<organism evidence="2 3">
    <name type="scientific">Portunus trituberculatus</name>
    <name type="common">Swimming crab</name>
    <name type="synonym">Neptunus trituberculatus</name>
    <dbReference type="NCBI Taxonomy" id="210409"/>
    <lineage>
        <taxon>Eukaryota</taxon>
        <taxon>Metazoa</taxon>
        <taxon>Ecdysozoa</taxon>
        <taxon>Arthropoda</taxon>
        <taxon>Crustacea</taxon>
        <taxon>Multicrustacea</taxon>
        <taxon>Malacostraca</taxon>
        <taxon>Eumalacostraca</taxon>
        <taxon>Eucarida</taxon>
        <taxon>Decapoda</taxon>
        <taxon>Pleocyemata</taxon>
        <taxon>Brachyura</taxon>
        <taxon>Eubrachyura</taxon>
        <taxon>Portunoidea</taxon>
        <taxon>Portunidae</taxon>
        <taxon>Portuninae</taxon>
        <taxon>Portunus</taxon>
    </lineage>
</organism>
<feature type="compositionally biased region" description="Polar residues" evidence="1">
    <location>
        <begin position="94"/>
        <end position="108"/>
    </location>
</feature>
<dbReference type="OrthoDB" id="6382289at2759"/>
<evidence type="ECO:0000313" key="2">
    <source>
        <dbReference type="EMBL" id="MPC45250.1"/>
    </source>
</evidence>
<dbReference type="Proteomes" id="UP000324222">
    <property type="component" value="Unassembled WGS sequence"/>
</dbReference>
<feature type="compositionally biased region" description="Polar residues" evidence="1">
    <location>
        <begin position="1"/>
        <end position="11"/>
    </location>
</feature>
<evidence type="ECO:0000313" key="3">
    <source>
        <dbReference type="Proteomes" id="UP000324222"/>
    </source>
</evidence>
<sequence length="531" mass="59995">MTSPFEASFPSSPKRKNSVESVWSRFSSPYDPPGSADRYRTLSPEPRLLWYKRIARSFPPSSPKMTRSTSLPRRAVHSPRPKRLNFQFLTPPHWTSTAKRTTDDQNIPGTPRKNRDVEEMMRIERRISRSAEILDDDCEFDGSSKEGKRGLWQMCKSSEELEAHEAHCLVGFERLRLCSASRSDDSINVKMYPTRAARICTCCQAEDIEGESNMESTDTLHDDQYCSNDEEDDDTEVEEEEREEDLDHGKEAAVIVVAGNSDHPPITVRPGVSLDKFRSSRSQPGKFVTALPESRAAHKRNRSASSDLEDVEETFPECDDFGGEDRPKPKSGDTADSGQKKKERGLRFLDIPQMPELCLAKYNIGERLRRRGMHRATYQSTLMEASPPGQSIKGHTCSLSCTGVNEVEDRGITTDDEVFVESTLHYPRDRWDNISAGRRSLRLRSARSRSEERGPSLQRSHSMRQQCFRHSAEARVPARFQRHAVVSEDESGICHGLIFNGGTSVRTGVFPASLVFRSDQNGSRCVITLLC</sequence>
<feature type="region of interest" description="Disordered" evidence="1">
    <location>
        <begin position="1"/>
        <end position="41"/>
    </location>
</feature>
<feature type="compositionally biased region" description="Acidic residues" evidence="1">
    <location>
        <begin position="307"/>
        <end position="322"/>
    </location>
</feature>
<feature type="compositionally biased region" description="Acidic residues" evidence="1">
    <location>
        <begin position="228"/>
        <end position="244"/>
    </location>
</feature>
<feature type="region of interest" description="Disordered" evidence="1">
    <location>
        <begin position="94"/>
        <end position="113"/>
    </location>
</feature>
<dbReference type="EMBL" id="VSRR010006643">
    <property type="protein sequence ID" value="MPC45250.1"/>
    <property type="molecule type" value="Genomic_DNA"/>
</dbReference>
<comment type="caution">
    <text evidence="2">The sequence shown here is derived from an EMBL/GenBank/DDBJ whole genome shotgun (WGS) entry which is preliminary data.</text>
</comment>
<name>A0A5B7FCA5_PORTR</name>
<feature type="region of interest" description="Disordered" evidence="1">
    <location>
        <begin position="445"/>
        <end position="464"/>
    </location>
</feature>
<dbReference type="AlphaFoldDB" id="A0A5B7FCA5"/>
<feature type="region of interest" description="Disordered" evidence="1">
    <location>
        <begin position="212"/>
        <end position="347"/>
    </location>
</feature>
<protein>
    <submittedName>
        <fullName evidence="2">Uncharacterized protein</fullName>
    </submittedName>
</protein>
<proteinExistence type="predicted"/>
<reference evidence="2 3" key="1">
    <citation type="submission" date="2019-05" db="EMBL/GenBank/DDBJ databases">
        <title>Another draft genome of Portunus trituberculatus and its Hox gene families provides insights of decapod evolution.</title>
        <authorList>
            <person name="Jeong J.-H."/>
            <person name="Song I."/>
            <person name="Kim S."/>
            <person name="Choi T."/>
            <person name="Kim D."/>
            <person name="Ryu S."/>
            <person name="Kim W."/>
        </authorList>
    </citation>
    <scope>NUCLEOTIDE SEQUENCE [LARGE SCALE GENOMIC DNA]</scope>
    <source>
        <tissue evidence="2">Muscle</tissue>
    </source>
</reference>
<feature type="compositionally biased region" description="Basic and acidic residues" evidence="1">
    <location>
        <begin position="323"/>
        <end position="333"/>
    </location>
</feature>
<accession>A0A5B7FCA5</accession>